<organism evidence="4 5">
    <name type="scientific">Babesia bovis</name>
    <dbReference type="NCBI Taxonomy" id="5865"/>
    <lineage>
        <taxon>Eukaryota</taxon>
        <taxon>Sar</taxon>
        <taxon>Alveolata</taxon>
        <taxon>Apicomplexa</taxon>
        <taxon>Aconoidasida</taxon>
        <taxon>Piroplasmida</taxon>
        <taxon>Babesiidae</taxon>
        <taxon>Babesia</taxon>
    </lineage>
</organism>
<dbReference type="InParanoid" id="A7ASC1"/>
<reference evidence="5" key="3">
    <citation type="journal article" date="2021" name="Int. J. Parasitol.">
        <title>Comparative analysis of gene expression between Babesia bovis blood stages and kinetes allowed by improved genome annotation.</title>
        <authorList>
            <person name="Ueti M.W."/>
            <person name="Johnson W.C."/>
            <person name="Kappmeyer L.S."/>
            <person name="Herndon D.R."/>
            <person name="Mousel M.R."/>
            <person name="Reif K.E."/>
            <person name="Taus N.S."/>
            <person name="Ifeonu O.O."/>
            <person name="Silva J.C."/>
            <person name="Suarez C.E."/>
            <person name="Brayton K.A."/>
        </authorList>
    </citation>
    <scope>NUCLEOTIDE SEQUENCE [LARGE SCALE GENOMIC DNA]</scope>
</reference>
<keyword evidence="5" id="KW-1185">Reference proteome</keyword>
<dbReference type="Pfam" id="PF00675">
    <property type="entry name" value="Peptidase_M16"/>
    <property type="match status" value="1"/>
</dbReference>
<evidence type="ECO:0000259" key="3">
    <source>
        <dbReference type="Pfam" id="PF05193"/>
    </source>
</evidence>
<reference evidence="4 5" key="1">
    <citation type="journal article" date="2007" name="PLoS Pathog.">
        <title>Genome sequence of Babesia bovis and comparative analysis of apicomplexan hemoprotozoa.</title>
        <authorList>
            <person name="Brayton K.A."/>
            <person name="Lau A.O.T."/>
            <person name="Herndon D.R."/>
            <person name="Hannick L."/>
            <person name="Kappmeyer L.S."/>
            <person name="Berens S.J."/>
            <person name="Bidwell S.L."/>
            <person name="Brown W.C."/>
            <person name="Crabtree J."/>
            <person name="Fadrosh D."/>
            <person name="Feldblum T."/>
            <person name="Forberger H.A."/>
            <person name="Haas B.J."/>
            <person name="Howell J.M."/>
            <person name="Khouri H."/>
            <person name="Koo H."/>
            <person name="Mann D.J."/>
            <person name="Norimine J."/>
            <person name="Paulsen I.T."/>
            <person name="Radune D."/>
            <person name="Ren Q."/>
            <person name="Smith R.K. Jr."/>
            <person name="Suarez C.E."/>
            <person name="White O."/>
            <person name="Wortman J.R."/>
            <person name="Knowles D.P. Jr."/>
            <person name="McElwain T.F."/>
            <person name="Nene V.M."/>
        </authorList>
    </citation>
    <scope>NUCLEOTIDE SEQUENCE [LARGE SCALE GENOMIC DNA]</scope>
    <source>
        <strain evidence="4">T2Bo</strain>
    </source>
</reference>
<sequence length="1109" mass="123406">MNCNLEGSSGGSGLVNMLVAGFMFVNRVTLNQVDVTEYISHRSGLRVFLADYESPVVNSYYVVPTRADTDEGLPHTLEHLIFLGSQNYPERGTLDMLASRALATGTNAWTDVDHTVYTVSTAGIEGNLKLLPVYLDHILMPTLTNDGFITDVHRITPNGSNSGTVYSEMKSHENSADELTNIALMKMLYPGDSDYTKSYGGRLEALRSTNITRIREYHKRFYRLENLSIVIGGRLGDHKSILDTISKAETDVFAAGVEPIVLDPKIYYGISHWDDPSHYTPMTESAEATVRFPNDDEELGHYTIAWRGPSWNQFDDVRAVSILGLYLTSTPVSPLEKGLIHCENPLGSSVSFTLDEYRETSFSIRVSDVPNDSDSMSTVDKRVRDILLETYKQPLDMRRLHALITHEYLSFQRSIETSPSNTLIDGIISYILHGTSREDLDQQLEGHDQLLGLMEQGEVYWKSIIWRYFIQTSSAVVRTLPSISEAERIKKAEQDLIDYQLTHSDLAFLEEQEARVDEMLKSKESPVPEAVLNKFGMVDMSNIQPIAWPYMRNFSSIGPGYDGGKVVTGTVQFFNESGGKGYSPEWDPIANGLDKLDLLMQVNHIASEFVRISVMVPTSTVSLTHLEKQSLTLLCALLFESDIAEADGVIPADRFIKMLEEHTSSYLAMLGFNSSFGKPDAFSELINISITGSQKVYDKLLSILKNVLRGVRFNNTIIQSRVKSLLKSFKKKTRSAKSIVSQATMAMRLPLESTAMSNSIGQQLVFLQYALENDMTEFFQDLYQKIFTQSNMVVHITADLSRLPPGWTRPWEFLQGTVDKTVPLNKLIPLNVDHDNAYNGSHGIFTTMSSTDVSYLNFAISAPKGYNHKDYASLMVLSEYLGMMEGPLFRAIRGGGFAYNYGVTYAPAFGELRLVLQQAVDLLGALRATNDVIEKMSKGMILTESDVLSAACSTVYSVIAEESTLADFSAVTFQDAFRGVGADFTKVLLQRIRQVKAKDLHYLADRYLDHFSGYSNIDRKMAVVSTANQADEYSLGLAEMGYSGFDNVNVKQVLGFCVTNTFAELSCNATGDKSCSSDDDSSSAADVSDYETHEVDLSDGNSSDREVFV</sequence>
<dbReference type="Proteomes" id="UP000002173">
    <property type="component" value="Unassembled WGS sequence"/>
</dbReference>
<dbReference type="InterPro" id="IPR007863">
    <property type="entry name" value="Peptidase_M16_C"/>
</dbReference>
<dbReference type="AlphaFoldDB" id="A7ASC1"/>
<comment type="caution">
    <text evidence="4">The sequence shown here is derived from an EMBL/GenBank/DDBJ whole genome shotgun (WGS) entry which is preliminary data.</text>
</comment>
<dbReference type="KEGG" id="bbo:BBOV_IV010870"/>
<dbReference type="PANTHER" id="PTHR43016">
    <property type="entry name" value="PRESEQUENCE PROTEASE"/>
    <property type="match status" value="1"/>
</dbReference>
<evidence type="ECO:0000256" key="1">
    <source>
        <dbReference type="SAM" id="MobiDB-lite"/>
    </source>
</evidence>
<dbReference type="Pfam" id="PF05193">
    <property type="entry name" value="Peptidase_M16_C"/>
    <property type="match status" value="1"/>
</dbReference>
<dbReference type="GeneID" id="5479242"/>
<dbReference type="STRING" id="5865.A7ASC1"/>
<evidence type="ECO:0000313" key="5">
    <source>
        <dbReference type="Proteomes" id="UP000002173"/>
    </source>
</evidence>
<dbReference type="OMA" id="WEGFARI"/>
<evidence type="ECO:0000313" key="4">
    <source>
        <dbReference type="EMBL" id="EDO07440.1"/>
    </source>
</evidence>
<dbReference type="SUPFAM" id="SSF63411">
    <property type="entry name" value="LuxS/MPP-like metallohydrolase"/>
    <property type="match status" value="4"/>
</dbReference>
<dbReference type="VEuPathDB" id="PiroplasmaDB:BBOV_IV010870"/>
<dbReference type="FunFam" id="3.30.830.10:FF:000015">
    <property type="entry name" value="Putative zinc metalloprotease"/>
    <property type="match status" value="1"/>
</dbReference>
<dbReference type="Gene3D" id="3.30.830.10">
    <property type="entry name" value="Metalloenzyme, LuxS/M16 peptidase-like"/>
    <property type="match status" value="4"/>
</dbReference>
<dbReference type="PANTHER" id="PTHR43016:SF16">
    <property type="entry name" value="METALLOPROTEASE, PUTATIVE (AFU_ORTHOLOGUE AFUA_4G07610)-RELATED"/>
    <property type="match status" value="1"/>
</dbReference>
<gene>
    <name evidence="4" type="ORF">BBOV_IV010870</name>
</gene>
<accession>A7ASC1</accession>
<proteinExistence type="predicted"/>
<dbReference type="eggNOG" id="KOG0961">
    <property type="taxonomic scope" value="Eukaryota"/>
</dbReference>
<feature type="region of interest" description="Disordered" evidence="1">
    <location>
        <begin position="1071"/>
        <end position="1109"/>
    </location>
</feature>
<evidence type="ECO:0000259" key="2">
    <source>
        <dbReference type="Pfam" id="PF00675"/>
    </source>
</evidence>
<dbReference type="GO" id="GO:0046872">
    <property type="term" value="F:metal ion binding"/>
    <property type="evidence" value="ECO:0007669"/>
    <property type="project" value="InterPro"/>
</dbReference>
<dbReference type="RefSeq" id="XP_001611008.1">
    <property type="nucleotide sequence ID" value="XM_001610958.1"/>
</dbReference>
<name>A7ASC1_BABBO</name>
<reference evidence="5" key="2">
    <citation type="journal article" date="2020" name="Data Brief">
        <title>Transcriptome dataset of Babesia bovis life stages within vertebrate and invertebrate hosts.</title>
        <authorList>
            <person name="Ueti M.W."/>
            <person name="Johnson W.C."/>
            <person name="Kappmeyer L.S."/>
            <person name="Herndon D.R."/>
            <person name="Mousel M.R."/>
            <person name="Reif K.E."/>
            <person name="Taus N.S."/>
            <person name="Ifeonu O.O."/>
            <person name="Silva J.C."/>
            <person name="Suarez C.E."/>
            <person name="Brayton K.A."/>
        </authorList>
    </citation>
    <scope>NUCLEOTIDE SEQUENCE [LARGE SCALE GENOMIC DNA]</scope>
</reference>
<dbReference type="EMBL" id="AAXT01000002">
    <property type="protein sequence ID" value="EDO07440.1"/>
    <property type="molecule type" value="Genomic_DNA"/>
</dbReference>
<feature type="compositionally biased region" description="Basic and acidic residues" evidence="1">
    <location>
        <begin position="1090"/>
        <end position="1109"/>
    </location>
</feature>
<dbReference type="InterPro" id="IPR011765">
    <property type="entry name" value="Pept_M16_N"/>
</dbReference>
<dbReference type="InterPro" id="IPR011249">
    <property type="entry name" value="Metalloenz_LuxS/M16"/>
</dbReference>
<feature type="domain" description="Peptidase M16 C-terminal" evidence="3">
    <location>
        <begin position="211"/>
        <end position="378"/>
    </location>
</feature>
<feature type="domain" description="Peptidase M16 N-terminal" evidence="2">
    <location>
        <begin position="67"/>
        <end position="122"/>
    </location>
</feature>
<protein>
    <submittedName>
        <fullName evidence="4">Uncharacterized protein</fullName>
    </submittedName>
</protein>